<name>A0AAV4KRT0_9ACTN</name>
<dbReference type="PROSITE" id="PS00018">
    <property type="entry name" value="EF_HAND_1"/>
    <property type="match status" value="2"/>
</dbReference>
<dbReference type="AlphaFoldDB" id="A0AAV4KRT0"/>
<feature type="domain" description="EF-hand" evidence="1">
    <location>
        <begin position="136"/>
        <end position="171"/>
    </location>
</feature>
<dbReference type="Proteomes" id="UP000326029">
    <property type="component" value="Chromosome"/>
</dbReference>
<evidence type="ECO:0000313" key="2">
    <source>
        <dbReference type="EMBL" id="GGR42510.1"/>
    </source>
</evidence>
<accession>A0AAV4KRT0</accession>
<dbReference type="InterPro" id="IPR002048">
    <property type="entry name" value="EF_hand_dom"/>
</dbReference>
<evidence type="ECO:0000313" key="4">
    <source>
        <dbReference type="Proteomes" id="UP000326029"/>
    </source>
</evidence>
<dbReference type="Pfam" id="PF00036">
    <property type="entry name" value="EF-hand_1"/>
    <property type="match status" value="1"/>
</dbReference>
<protein>
    <submittedName>
        <fullName evidence="2">Calcium-binding protein</fullName>
    </submittedName>
    <submittedName>
        <fullName evidence="3">EF-hand domain-containing protein</fullName>
    </submittedName>
</protein>
<reference evidence="3 4" key="2">
    <citation type="submission" date="2017-09" db="EMBL/GenBank/DDBJ databases">
        <authorList>
            <person name="Lee N."/>
            <person name="Cho B.-K."/>
        </authorList>
    </citation>
    <scope>NUCLEOTIDE SEQUENCE [LARGE SCALE GENOMIC DNA]</scope>
    <source>
        <strain evidence="3 4">ATCC 19740</strain>
    </source>
</reference>
<dbReference type="Gene3D" id="1.10.238.10">
    <property type="entry name" value="EF-hand"/>
    <property type="match status" value="1"/>
</dbReference>
<evidence type="ECO:0000259" key="1">
    <source>
        <dbReference type="PROSITE" id="PS50222"/>
    </source>
</evidence>
<organism evidence="2 5">
    <name type="scientific">Streptomyces cinereoruber</name>
    <dbReference type="NCBI Taxonomy" id="67260"/>
    <lineage>
        <taxon>Bacteria</taxon>
        <taxon>Bacillati</taxon>
        <taxon>Actinomycetota</taxon>
        <taxon>Actinomycetes</taxon>
        <taxon>Kitasatosporales</taxon>
        <taxon>Streptomycetaceae</taxon>
        <taxon>Streptomyces</taxon>
    </lineage>
</organism>
<evidence type="ECO:0000313" key="5">
    <source>
        <dbReference type="Proteomes" id="UP000642014"/>
    </source>
</evidence>
<dbReference type="PROSITE" id="PS50222">
    <property type="entry name" value="EF_HAND_2"/>
    <property type="match status" value="2"/>
</dbReference>
<sequence length="179" mass="18882">MTMAIDNVAQERLSKRFDKWDADGNGLLEPSDFTAEAAGIARAFGESPESPKATALRDGFVAMFEELARRAGVAPQGSIDRAQFLQAAGEVVQGGAATFDPVFSPVAKGIVGLADRNGDGVIDGTEFATWLKALGLGEAQAREAFKQIDADGDGTLSEQELLAAVRKFHLGELDVELLG</sequence>
<dbReference type="RefSeq" id="WP_062751759.1">
    <property type="nucleotide sequence ID" value="NZ_BMSJ01000011.1"/>
</dbReference>
<proteinExistence type="predicted"/>
<dbReference type="EMBL" id="CP023693">
    <property type="protein sequence ID" value="QEV35252.1"/>
    <property type="molecule type" value="Genomic_DNA"/>
</dbReference>
<reference evidence="2" key="3">
    <citation type="submission" date="2023-08" db="EMBL/GenBank/DDBJ databases">
        <authorList>
            <person name="Sun Q."/>
            <person name="Ohkuma M."/>
        </authorList>
    </citation>
    <scope>NUCLEOTIDE SEQUENCE</scope>
    <source>
        <strain evidence="2">JCM 4205</strain>
    </source>
</reference>
<dbReference type="EMBL" id="BMSJ01000011">
    <property type="protein sequence ID" value="GGR42510.1"/>
    <property type="molecule type" value="Genomic_DNA"/>
</dbReference>
<dbReference type="InterPro" id="IPR018247">
    <property type="entry name" value="EF_Hand_1_Ca_BS"/>
</dbReference>
<dbReference type="Pfam" id="PF13202">
    <property type="entry name" value="EF-hand_5"/>
    <property type="match status" value="1"/>
</dbReference>
<keyword evidence="4" id="KW-1185">Reference proteome</keyword>
<dbReference type="GO" id="GO:0005509">
    <property type="term" value="F:calcium ion binding"/>
    <property type="evidence" value="ECO:0007669"/>
    <property type="project" value="InterPro"/>
</dbReference>
<dbReference type="Proteomes" id="UP000642014">
    <property type="component" value="Unassembled WGS sequence"/>
</dbReference>
<dbReference type="GeneID" id="95457287"/>
<dbReference type="InterPro" id="IPR011992">
    <property type="entry name" value="EF-hand-dom_pair"/>
</dbReference>
<dbReference type="SMART" id="SM00054">
    <property type="entry name" value="EFh"/>
    <property type="match status" value="3"/>
</dbReference>
<evidence type="ECO:0000313" key="3">
    <source>
        <dbReference type="EMBL" id="QEV35252.1"/>
    </source>
</evidence>
<dbReference type="CDD" id="cd00051">
    <property type="entry name" value="EFh"/>
    <property type="match status" value="1"/>
</dbReference>
<feature type="domain" description="EF-hand" evidence="1">
    <location>
        <begin position="8"/>
        <end position="43"/>
    </location>
</feature>
<reference evidence="2 5" key="1">
    <citation type="journal article" date="2014" name="Int. J. Syst. Evol. Microbiol.">
        <title>Complete genome sequence of Corynebacterium casei LMG S-19264T (=DSM 44701T), isolated from a smear-ripened cheese.</title>
        <authorList>
            <consortium name="US DOE Joint Genome Institute (JGI-PGF)"/>
            <person name="Walter F."/>
            <person name="Albersmeier A."/>
            <person name="Kalinowski J."/>
            <person name="Ruckert C."/>
        </authorList>
    </citation>
    <scope>NUCLEOTIDE SEQUENCE [LARGE SCALE GENOMIC DNA]</scope>
    <source>
        <strain evidence="2 5">JCM 4205</strain>
    </source>
</reference>
<gene>
    <name evidence="3" type="ORF">CP977_26340</name>
    <name evidence="2" type="ORF">GCM10010497_52160</name>
</gene>
<dbReference type="SUPFAM" id="SSF47473">
    <property type="entry name" value="EF-hand"/>
    <property type="match status" value="1"/>
</dbReference>